<dbReference type="Proteomes" id="UP000702425">
    <property type="component" value="Unassembled WGS sequence"/>
</dbReference>
<evidence type="ECO:0000259" key="2">
    <source>
        <dbReference type="Pfam" id="PF07007"/>
    </source>
</evidence>
<feature type="signal peptide" evidence="1">
    <location>
        <begin position="1"/>
        <end position="27"/>
    </location>
</feature>
<feature type="chain" id="PRO_5045185743" description="Lysozyme inhibitor LprI-like N-terminal domain-containing protein" evidence="1">
    <location>
        <begin position="28"/>
        <end position="139"/>
    </location>
</feature>
<feature type="domain" description="Lysozyme inhibitor LprI-like N-terminal" evidence="2">
    <location>
        <begin position="40"/>
        <end position="130"/>
    </location>
</feature>
<evidence type="ECO:0000313" key="3">
    <source>
        <dbReference type="EMBL" id="NQE33459.1"/>
    </source>
</evidence>
<dbReference type="PANTHER" id="PTHR39176:SF1">
    <property type="entry name" value="PERIPLASMIC PROTEIN"/>
    <property type="match status" value="1"/>
</dbReference>
<reference evidence="3 4" key="1">
    <citation type="journal article" date="2020" name="Sci. Rep.">
        <title>A novel cyanobacterial geosmin producer, revising GeoA distribution and dispersion patterns in Bacteria.</title>
        <authorList>
            <person name="Churro C."/>
            <person name="Semedo-Aguiar A.P."/>
            <person name="Silva A.D."/>
            <person name="Pereira-Leal J.B."/>
            <person name="Leite R.B."/>
        </authorList>
    </citation>
    <scope>NUCLEOTIDE SEQUENCE [LARGE SCALE GENOMIC DNA]</scope>
    <source>
        <strain evidence="3 4">IPMA8</strain>
    </source>
</reference>
<organism evidence="3 4">
    <name type="scientific">Microcoleus asticus IPMA8</name>
    <dbReference type="NCBI Taxonomy" id="2563858"/>
    <lineage>
        <taxon>Bacteria</taxon>
        <taxon>Bacillati</taxon>
        <taxon>Cyanobacteriota</taxon>
        <taxon>Cyanophyceae</taxon>
        <taxon>Oscillatoriophycideae</taxon>
        <taxon>Oscillatoriales</taxon>
        <taxon>Microcoleaceae</taxon>
        <taxon>Microcoleus</taxon>
        <taxon>Microcoleus asticus</taxon>
    </lineage>
</organism>
<protein>
    <recommendedName>
        <fullName evidence="2">Lysozyme inhibitor LprI-like N-terminal domain-containing protein</fullName>
    </recommendedName>
</protein>
<dbReference type="Gene3D" id="1.20.1270.180">
    <property type="match status" value="1"/>
</dbReference>
<gene>
    <name evidence="3" type="ORF">E5S67_01178</name>
</gene>
<dbReference type="PANTHER" id="PTHR39176">
    <property type="entry name" value="PERIPLASMIC PROTEIN-RELATED"/>
    <property type="match status" value="1"/>
</dbReference>
<dbReference type="RefSeq" id="WP_172186135.1">
    <property type="nucleotide sequence ID" value="NZ_CAWPPK010000057.1"/>
</dbReference>
<keyword evidence="4" id="KW-1185">Reference proteome</keyword>
<accession>A0ABX2CSR9</accession>
<dbReference type="Pfam" id="PF07007">
    <property type="entry name" value="LprI"/>
    <property type="match status" value="1"/>
</dbReference>
<dbReference type="InterPro" id="IPR009739">
    <property type="entry name" value="LprI-like_N"/>
</dbReference>
<name>A0ABX2CSR9_9CYAN</name>
<keyword evidence="1" id="KW-0732">Signal</keyword>
<proteinExistence type="predicted"/>
<evidence type="ECO:0000313" key="4">
    <source>
        <dbReference type="Proteomes" id="UP000702425"/>
    </source>
</evidence>
<comment type="caution">
    <text evidence="3">The sequence shown here is derived from an EMBL/GenBank/DDBJ whole genome shotgun (WGS) entry which is preliminary data.</text>
</comment>
<evidence type="ECO:0000256" key="1">
    <source>
        <dbReference type="SAM" id="SignalP"/>
    </source>
</evidence>
<sequence length="139" mass="15683">MKNSTIWVNFAASLLLLTAGFLLPSKASNIPVQVAQQPNCKNPQTTLEMNVCSSQEFEAADKKLNQVYQQLQAKISSRQKQRLTVAQRTWIKFRDENCDYAKGQFEGGSLAASTYGYCRARVTQERIKDLEGYLKQANL</sequence>
<dbReference type="EMBL" id="SRRZ01000015">
    <property type="protein sequence ID" value="NQE33459.1"/>
    <property type="molecule type" value="Genomic_DNA"/>
</dbReference>